<dbReference type="Proteomes" id="UP001383192">
    <property type="component" value="Unassembled WGS sequence"/>
</dbReference>
<evidence type="ECO:0000256" key="1">
    <source>
        <dbReference type="SAM" id="MobiDB-lite"/>
    </source>
</evidence>
<sequence length="188" mass="21437">MPRYNLAFRDVVRRDQVNSIFNSDFNGASQYEESGEFRASKEYKELTGAFENDISEENEDDVLTSESSETDSTSPSSQNHSILDDEVEEEIERMLDDFVAANECSDIYVAFWKKHSQEFAQHTKILEEDTGAGNSNEENMDTDQTTPKKSKRERRVITMPLLTAMLEAKNNGDEDTLAVMVQKLNARD</sequence>
<feature type="compositionally biased region" description="Low complexity" evidence="1">
    <location>
        <begin position="64"/>
        <end position="77"/>
    </location>
</feature>
<comment type="caution">
    <text evidence="2">The sequence shown here is derived from an EMBL/GenBank/DDBJ whole genome shotgun (WGS) entry which is preliminary data.</text>
</comment>
<feature type="compositionally biased region" description="Polar residues" evidence="1">
    <location>
        <begin position="132"/>
        <end position="147"/>
    </location>
</feature>
<name>A0AAW0D7C5_9AGAR</name>
<reference evidence="2 3" key="1">
    <citation type="submission" date="2024-01" db="EMBL/GenBank/DDBJ databases">
        <title>A draft genome for a cacao thread blight-causing isolate of Paramarasmius palmivorus.</title>
        <authorList>
            <person name="Baruah I.K."/>
            <person name="Bukari Y."/>
            <person name="Amoako-Attah I."/>
            <person name="Meinhardt L.W."/>
            <person name="Bailey B.A."/>
            <person name="Cohen S.P."/>
        </authorList>
    </citation>
    <scope>NUCLEOTIDE SEQUENCE [LARGE SCALE GENOMIC DNA]</scope>
    <source>
        <strain evidence="2 3">GH-12</strain>
    </source>
</reference>
<dbReference type="EMBL" id="JAYKXP010000019">
    <property type="protein sequence ID" value="KAK7047602.1"/>
    <property type="molecule type" value="Genomic_DNA"/>
</dbReference>
<proteinExistence type="predicted"/>
<feature type="region of interest" description="Disordered" evidence="1">
    <location>
        <begin position="127"/>
        <end position="155"/>
    </location>
</feature>
<feature type="region of interest" description="Disordered" evidence="1">
    <location>
        <begin position="50"/>
        <end position="83"/>
    </location>
</feature>
<keyword evidence="3" id="KW-1185">Reference proteome</keyword>
<evidence type="ECO:0000313" key="2">
    <source>
        <dbReference type="EMBL" id="KAK7047602.1"/>
    </source>
</evidence>
<feature type="compositionally biased region" description="Acidic residues" evidence="1">
    <location>
        <begin position="53"/>
        <end position="63"/>
    </location>
</feature>
<dbReference type="AlphaFoldDB" id="A0AAW0D7C5"/>
<protein>
    <submittedName>
        <fullName evidence="2">Uncharacterized protein</fullName>
    </submittedName>
</protein>
<accession>A0AAW0D7C5</accession>
<evidence type="ECO:0000313" key="3">
    <source>
        <dbReference type="Proteomes" id="UP001383192"/>
    </source>
</evidence>
<organism evidence="2 3">
    <name type="scientific">Paramarasmius palmivorus</name>
    <dbReference type="NCBI Taxonomy" id="297713"/>
    <lineage>
        <taxon>Eukaryota</taxon>
        <taxon>Fungi</taxon>
        <taxon>Dikarya</taxon>
        <taxon>Basidiomycota</taxon>
        <taxon>Agaricomycotina</taxon>
        <taxon>Agaricomycetes</taxon>
        <taxon>Agaricomycetidae</taxon>
        <taxon>Agaricales</taxon>
        <taxon>Marasmiineae</taxon>
        <taxon>Marasmiaceae</taxon>
        <taxon>Paramarasmius</taxon>
    </lineage>
</organism>
<gene>
    <name evidence="2" type="ORF">VNI00_006370</name>
</gene>